<protein>
    <submittedName>
        <fullName evidence="1">Uncharacterized protein</fullName>
    </submittedName>
</protein>
<evidence type="ECO:0000313" key="1">
    <source>
        <dbReference type="EMBL" id="SVC26290.1"/>
    </source>
</evidence>
<accession>A0A382KPA6</accession>
<feature type="non-terminal residue" evidence="1">
    <location>
        <position position="1"/>
    </location>
</feature>
<proteinExistence type="predicted"/>
<reference evidence="1" key="1">
    <citation type="submission" date="2018-05" db="EMBL/GenBank/DDBJ databases">
        <authorList>
            <person name="Lanie J.A."/>
            <person name="Ng W.-L."/>
            <person name="Kazmierczak K.M."/>
            <person name="Andrzejewski T.M."/>
            <person name="Davidsen T.M."/>
            <person name="Wayne K.J."/>
            <person name="Tettelin H."/>
            <person name="Glass J.I."/>
            <person name="Rusch D."/>
            <person name="Podicherti R."/>
            <person name="Tsui H.-C.T."/>
            <person name="Winkler M.E."/>
        </authorList>
    </citation>
    <scope>NUCLEOTIDE SEQUENCE</scope>
</reference>
<organism evidence="1">
    <name type="scientific">marine metagenome</name>
    <dbReference type="NCBI Taxonomy" id="408172"/>
    <lineage>
        <taxon>unclassified sequences</taxon>
        <taxon>metagenomes</taxon>
        <taxon>ecological metagenomes</taxon>
    </lineage>
</organism>
<sequence length="120" mass="12849">EWQVFKTADASATGANAPYNCCPPANRLSVVQQTAAEIGYPGGGVDVRTLTQKVAEKLYAEDNRWGRRINDTGPLGKDTVAYKADDGRPYSIDIVSGAESSNPTVHWDPHGFVGGTWVAP</sequence>
<dbReference type="EMBL" id="UINC01081961">
    <property type="protein sequence ID" value="SVC26290.1"/>
    <property type="molecule type" value="Genomic_DNA"/>
</dbReference>
<dbReference type="AlphaFoldDB" id="A0A382KPA6"/>
<gene>
    <name evidence="1" type="ORF">METZ01_LOCUS279144</name>
</gene>
<name>A0A382KPA6_9ZZZZ</name>